<evidence type="ECO:0000313" key="4">
    <source>
        <dbReference type="Proteomes" id="UP000077875"/>
    </source>
</evidence>
<evidence type="ECO:0000256" key="1">
    <source>
        <dbReference type="HAMAP-Rule" id="MF_01866"/>
    </source>
</evidence>
<dbReference type="InterPro" id="IPR027354">
    <property type="entry name" value="YcgL_dom"/>
</dbReference>
<dbReference type="RefSeq" id="WP_064123474.1">
    <property type="nucleotide sequence ID" value="NZ_CP015243.1"/>
</dbReference>
<dbReference type="HAMAP" id="MF_01866">
    <property type="entry name" value="UPF0745"/>
    <property type="match status" value="1"/>
</dbReference>
<feature type="domain" description="YcgL" evidence="2">
    <location>
        <begin position="5"/>
        <end position="89"/>
    </location>
</feature>
<sequence>MSERLICQVYRSPRRDETYLYVDRGEGLARVPEALLERFGKPEPSIVLMLTPERRMARVEASEVIRLVREQGFYLQMPPPRDPSMLDLYRAPTEGRY</sequence>
<dbReference type="AlphaFoldDB" id="A0A172YHN0"/>
<keyword evidence="4" id="KW-1185">Reference proteome</keyword>
<name>A0A172YHN0_9GAMM</name>
<reference evidence="3 4" key="1">
    <citation type="submission" date="2016-04" db="EMBL/GenBank/DDBJ databases">
        <title>Complete Genome Sequence of Halotalea alkalilenta IHB B 13600.</title>
        <authorList>
            <person name="Swarnkar M.K."/>
            <person name="Sharma A."/>
            <person name="Kaushal K."/>
            <person name="Soni R."/>
            <person name="Rana S."/>
            <person name="Singh A.K."/>
            <person name="Gulati A."/>
        </authorList>
    </citation>
    <scope>NUCLEOTIDE SEQUENCE [LARGE SCALE GENOMIC DNA]</scope>
    <source>
        <strain evidence="3 4">IHB B 13600</strain>
    </source>
</reference>
<evidence type="ECO:0000259" key="2">
    <source>
        <dbReference type="PROSITE" id="PS51648"/>
    </source>
</evidence>
<dbReference type="PROSITE" id="PS51648">
    <property type="entry name" value="YCGL"/>
    <property type="match status" value="1"/>
</dbReference>
<dbReference type="Pfam" id="PF05166">
    <property type="entry name" value="YcgL"/>
    <property type="match status" value="1"/>
</dbReference>
<dbReference type="SUPFAM" id="SSF160191">
    <property type="entry name" value="YcgL-like"/>
    <property type="match status" value="1"/>
</dbReference>
<protein>
    <recommendedName>
        <fullName evidence="1">YcgL domain-containing protein A5892_14965</fullName>
    </recommendedName>
</protein>
<dbReference type="Gene3D" id="3.10.510.20">
    <property type="entry name" value="YcgL domain"/>
    <property type="match status" value="1"/>
</dbReference>
<dbReference type="STRING" id="376489.A5892_14965"/>
<dbReference type="InterPro" id="IPR038068">
    <property type="entry name" value="YcgL-like_sf"/>
</dbReference>
<organism evidence="3 4">
    <name type="scientific">Halotalea alkalilenta</name>
    <dbReference type="NCBI Taxonomy" id="376489"/>
    <lineage>
        <taxon>Bacteria</taxon>
        <taxon>Pseudomonadati</taxon>
        <taxon>Pseudomonadota</taxon>
        <taxon>Gammaproteobacteria</taxon>
        <taxon>Oceanospirillales</taxon>
        <taxon>Halomonadaceae</taxon>
        <taxon>Halotalea</taxon>
    </lineage>
</organism>
<dbReference type="PANTHER" id="PTHR38109">
    <property type="entry name" value="PROTEIN YCGL"/>
    <property type="match status" value="1"/>
</dbReference>
<dbReference type="EMBL" id="CP015243">
    <property type="protein sequence ID" value="ANF58612.1"/>
    <property type="molecule type" value="Genomic_DNA"/>
</dbReference>
<dbReference type="PANTHER" id="PTHR38109:SF1">
    <property type="entry name" value="PROTEIN YCGL"/>
    <property type="match status" value="1"/>
</dbReference>
<evidence type="ECO:0000313" key="3">
    <source>
        <dbReference type="EMBL" id="ANF58612.1"/>
    </source>
</evidence>
<gene>
    <name evidence="3" type="ORF">A5892_14965</name>
</gene>
<proteinExistence type="inferred from homology"/>
<accession>A0A172YHN0</accession>
<dbReference type="Proteomes" id="UP000077875">
    <property type="component" value="Chromosome"/>
</dbReference>
<dbReference type="KEGG" id="haa:A5892_14965"/>